<sequence length="64" mass="7482">MVFATDLQSLNFIQLPQPVRVDFRASCFCHKKTIEMGYVLFGLFINILQTTQEMFHLWLSAKIT</sequence>
<evidence type="ECO:0000313" key="9">
    <source>
        <dbReference type="Proteomes" id="UP001179952"/>
    </source>
</evidence>
<dbReference type="GO" id="GO:0006289">
    <property type="term" value="P:nucleotide-excision repair"/>
    <property type="evidence" value="ECO:0007669"/>
    <property type="project" value="UniProtKB-UniRule"/>
</dbReference>
<comment type="subcellular location">
    <subcellularLocation>
        <location evidence="1 7">Nucleus</location>
    </subcellularLocation>
</comment>
<accession>A0AAV9BRY8</accession>
<keyword evidence="2 7" id="KW-0479">Metal-binding</keyword>
<comment type="subunit">
    <text evidence="7">Component of the 7-subunit TFIIH core complex composed of XPB, XPD, TFB1/GTF2H1, GTF2H2/P44, TFB4/GTF2H3, TFB2/GTF2H4 and TFB5/GTF2H5, which is active in NER. The core complex associates with the 3-subunit CDK-activating kinase (CAK) module composed of CYCH1/cyclin H1, CDKD and MAT1/At4g30820 to form the 10-subunit holoenzyme (holo-TFIIH) active in transcription.</text>
</comment>
<evidence type="ECO:0000256" key="1">
    <source>
        <dbReference type="ARBA" id="ARBA00004123"/>
    </source>
</evidence>
<keyword evidence="3 7" id="KW-0227">DNA damage</keyword>
<dbReference type="PANTHER" id="PTHR12831:SF0">
    <property type="entry name" value="GENERAL TRANSCRIPTION FACTOR IIH SUBUNIT 3"/>
    <property type="match status" value="1"/>
</dbReference>
<proteinExistence type="inferred from homology"/>
<dbReference type="GO" id="GO:0005675">
    <property type="term" value="C:transcription factor TFIIH holo complex"/>
    <property type="evidence" value="ECO:0007669"/>
    <property type="project" value="UniProtKB-UniRule"/>
</dbReference>
<evidence type="ECO:0000256" key="3">
    <source>
        <dbReference type="ARBA" id="ARBA00022763"/>
    </source>
</evidence>
<dbReference type="PANTHER" id="PTHR12831">
    <property type="entry name" value="TRANSCRIPTION INITIATION FACTOR IIH TFIIH , POLYPEPTIDE 3-RELATED"/>
    <property type="match status" value="1"/>
</dbReference>
<keyword evidence="7" id="KW-0863">Zinc-finger</keyword>
<evidence type="ECO:0000256" key="5">
    <source>
        <dbReference type="ARBA" id="ARBA00023204"/>
    </source>
</evidence>
<evidence type="ECO:0000256" key="7">
    <source>
        <dbReference type="RuleBase" id="RU368090"/>
    </source>
</evidence>
<dbReference type="AlphaFoldDB" id="A0AAV9BRY8"/>
<evidence type="ECO:0000313" key="8">
    <source>
        <dbReference type="EMBL" id="KAK1278964.1"/>
    </source>
</evidence>
<keyword evidence="7" id="KW-0805">Transcription regulation</keyword>
<reference evidence="8" key="2">
    <citation type="submission" date="2023-06" db="EMBL/GenBank/DDBJ databases">
        <authorList>
            <person name="Ma L."/>
            <person name="Liu K.-W."/>
            <person name="Li Z."/>
            <person name="Hsiao Y.-Y."/>
            <person name="Qi Y."/>
            <person name="Fu T."/>
            <person name="Tang G."/>
            <person name="Zhang D."/>
            <person name="Sun W.-H."/>
            <person name="Liu D.-K."/>
            <person name="Li Y."/>
            <person name="Chen G.-Z."/>
            <person name="Liu X.-D."/>
            <person name="Liao X.-Y."/>
            <person name="Jiang Y.-T."/>
            <person name="Yu X."/>
            <person name="Hao Y."/>
            <person name="Huang J."/>
            <person name="Zhao X.-W."/>
            <person name="Ke S."/>
            <person name="Chen Y.-Y."/>
            <person name="Wu W.-L."/>
            <person name="Hsu J.-L."/>
            <person name="Lin Y.-F."/>
            <person name="Huang M.-D."/>
            <person name="Li C.-Y."/>
            <person name="Huang L."/>
            <person name="Wang Z.-W."/>
            <person name="Zhao X."/>
            <person name="Zhong W.-Y."/>
            <person name="Peng D.-H."/>
            <person name="Ahmad S."/>
            <person name="Lan S."/>
            <person name="Zhang J.-S."/>
            <person name="Tsai W.-C."/>
            <person name="Van De Peer Y."/>
            <person name="Liu Z.-J."/>
        </authorList>
    </citation>
    <scope>NUCLEOTIDE SEQUENCE</scope>
    <source>
        <strain evidence="8">SCP</strain>
        <tissue evidence="8">Leaves</tissue>
    </source>
</reference>
<keyword evidence="4 7" id="KW-0862">Zinc</keyword>
<evidence type="ECO:0000256" key="4">
    <source>
        <dbReference type="ARBA" id="ARBA00022833"/>
    </source>
</evidence>
<keyword evidence="6 7" id="KW-0539">Nucleus</keyword>
<protein>
    <recommendedName>
        <fullName evidence="7">General transcription and DNA repair factor IIH subunit TFB4</fullName>
    </recommendedName>
    <alternativeName>
        <fullName evidence="7">RNA polymerase II transcription factor B subunit 4</fullName>
    </alternativeName>
</protein>
<name>A0AAV9BRY8_ACOGR</name>
<reference evidence="8" key="1">
    <citation type="journal article" date="2023" name="Nat. Commun.">
        <title>Diploid and tetraploid genomes of Acorus and the evolution of monocots.</title>
        <authorList>
            <person name="Ma L."/>
            <person name="Liu K.W."/>
            <person name="Li Z."/>
            <person name="Hsiao Y.Y."/>
            <person name="Qi Y."/>
            <person name="Fu T."/>
            <person name="Tang G.D."/>
            <person name="Zhang D."/>
            <person name="Sun W.H."/>
            <person name="Liu D.K."/>
            <person name="Li Y."/>
            <person name="Chen G.Z."/>
            <person name="Liu X.D."/>
            <person name="Liao X.Y."/>
            <person name="Jiang Y.T."/>
            <person name="Yu X."/>
            <person name="Hao Y."/>
            <person name="Huang J."/>
            <person name="Zhao X.W."/>
            <person name="Ke S."/>
            <person name="Chen Y.Y."/>
            <person name="Wu W.L."/>
            <person name="Hsu J.L."/>
            <person name="Lin Y.F."/>
            <person name="Huang M.D."/>
            <person name="Li C.Y."/>
            <person name="Huang L."/>
            <person name="Wang Z.W."/>
            <person name="Zhao X."/>
            <person name="Zhong W.Y."/>
            <person name="Peng D.H."/>
            <person name="Ahmad S."/>
            <person name="Lan S."/>
            <person name="Zhang J.S."/>
            <person name="Tsai W.C."/>
            <person name="Van de Peer Y."/>
            <person name="Liu Z.J."/>
        </authorList>
    </citation>
    <scope>NUCLEOTIDE SEQUENCE</scope>
    <source>
        <strain evidence="8">SCP</strain>
    </source>
</reference>
<keyword evidence="5 7" id="KW-0234">DNA repair</keyword>
<organism evidence="8 9">
    <name type="scientific">Acorus gramineus</name>
    <name type="common">Dwarf sweet flag</name>
    <dbReference type="NCBI Taxonomy" id="55184"/>
    <lineage>
        <taxon>Eukaryota</taxon>
        <taxon>Viridiplantae</taxon>
        <taxon>Streptophyta</taxon>
        <taxon>Embryophyta</taxon>
        <taxon>Tracheophyta</taxon>
        <taxon>Spermatophyta</taxon>
        <taxon>Magnoliopsida</taxon>
        <taxon>Liliopsida</taxon>
        <taxon>Acoraceae</taxon>
        <taxon>Acorus</taxon>
    </lineage>
</organism>
<dbReference type="GO" id="GO:0000439">
    <property type="term" value="C:transcription factor TFIIH core complex"/>
    <property type="evidence" value="ECO:0007669"/>
    <property type="project" value="UniProtKB-UniRule"/>
</dbReference>
<gene>
    <name evidence="8" type="ORF">QJS04_geneDACA007325</name>
</gene>
<dbReference type="EMBL" id="JAUJYN010000002">
    <property type="protein sequence ID" value="KAK1278964.1"/>
    <property type="molecule type" value="Genomic_DNA"/>
</dbReference>
<comment type="similarity">
    <text evidence="7">Belongs to the TFB4 family.</text>
</comment>
<keyword evidence="9" id="KW-1185">Reference proteome</keyword>
<evidence type="ECO:0000256" key="2">
    <source>
        <dbReference type="ARBA" id="ARBA00022723"/>
    </source>
</evidence>
<dbReference type="InterPro" id="IPR004600">
    <property type="entry name" value="TFIIH_Tfb4/GTF2H3"/>
</dbReference>
<dbReference type="GO" id="GO:0008270">
    <property type="term" value="F:zinc ion binding"/>
    <property type="evidence" value="ECO:0007669"/>
    <property type="project" value="UniProtKB-KW"/>
</dbReference>
<comment type="caution">
    <text evidence="8">The sequence shown here is derived from an EMBL/GenBank/DDBJ whole genome shotgun (WGS) entry which is preliminary data.</text>
</comment>
<dbReference type="GO" id="GO:0006355">
    <property type="term" value="P:regulation of DNA-templated transcription"/>
    <property type="evidence" value="ECO:0007669"/>
    <property type="project" value="InterPro"/>
</dbReference>
<dbReference type="Proteomes" id="UP001179952">
    <property type="component" value="Unassembled WGS sequence"/>
</dbReference>
<comment type="function">
    <text evidence="7">Component of the general transcription and DNA repair factor IIH (TFIIH) core complex, which is involved in general and transcription-coupled nucleotide excision repair (NER) of damaged DNA and, when complexed to CAK, in RNA transcription by RNA polymerase II. In NER, TFIIH acts by opening DNA around the lesion to allow the excision of the damaged oligonucleotide and its replacement by a new DNA fragment. In transcription, TFIIH has an essential role in transcription initiation. When the pre-initiation complex (PIC) has been established, TFIIH is required for promoter opening and promoter escape. Phosphorylation of the C-terminal tail (CTD) of the largest subunit of RNA polymerase II by the kinase module CAK controls the initiation of transcription.</text>
</comment>
<dbReference type="Pfam" id="PF03850">
    <property type="entry name" value="Tfb4"/>
    <property type="match status" value="1"/>
</dbReference>
<evidence type="ECO:0000256" key="6">
    <source>
        <dbReference type="ARBA" id="ARBA00023242"/>
    </source>
</evidence>
<keyword evidence="7" id="KW-0804">Transcription</keyword>